<reference evidence="9 10" key="1">
    <citation type="journal article" date="2019" name="Int. J. Syst. Evol. Microbiol.">
        <title>The Global Catalogue of Microorganisms (GCM) 10K type strain sequencing project: providing services to taxonomists for standard genome sequencing and annotation.</title>
        <authorList>
            <consortium name="The Broad Institute Genomics Platform"/>
            <consortium name="The Broad Institute Genome Sequencing Center for Infectious Disease"/>
            <person name="Wu L."/>
            <person name="Ma J."/>
        </authorList>
    </citation>
    <scope>NUCLEOTIDE SEQUENCE [LARGE SCALE GENOMIC DNA]</scope>
    <source>
        <strain evidence="9 10">XZGYJ-43</strain>
    </source>
</reference>
<dbReference type="RefSeq" id="WP_279528962.1">
    <property type="nucleotide sequence ID" value="NZ_CP122312.1"/>
</dbReference>
<organism evidence="9 10">
    <name type="scientific">Halospeciosus flavus</name>
    <dbReference type="NCBI Taxonomy" id="3032283"/>
    <lineage>
        <taxon>Archaea</taxon>
        <taxon>Methanobacteriati</taxon>
        <taxon>Methanobacteriota</taxon>
        <taxon>Stenosarchaea group</taxon>
        <taxon>Halobacteria</taxon>
        <taxon>Halobacteriales</taxon>
        <taxon>Halobacteriaceae</taxon>
        <taxon>Halospeciosus</taxon>
    </lineage>
</organism>
<keyword evidence="5 7" id="KW-1133">Transmembrane helix</keyword>
<comment type="caution">
    <text evidence="9">The sequence shown here is derived from an EMBL/GenBank/DDBJ whole genome shotgun (WGS) entry which is preliminary data.</text>
</comment>
<feature type="transmembrane region" description="Helical" evidence="7">
    <location>
        <begin position="255"/>
        <end position="283"/>
    </location>
</feature>
<dbReference type="SUPFAM" id="SSF161098">
    <property type="entry name" value="MetI-like"/>
    <property type="match status" value="1"/>
</dbReference>
<dbReference type="GO" id="GO:0005886">
    <property type="term" value="C:plasma membrane"/>
    <property type="evidence" value="ECO:0007669"/>
    <property type="project" value="UniProtKB-SubCell"/>
</dbReference>
<name>A0ABD5Z1D9_9EURY</name>
<dbReference type="Gene3D" id="1.10.3720.10">
    <property type="entry name" value="MetI-like"/>
    <property type="match status" value="1"/>
</dbReference>
<dbReference type="CDD" id="cd06261">
    <property type="entry name" value="TM_PBP2"/>
    <property type="match status" value="1"/>
</dbReference>
<evidence type="ECO:0000259" key="8">
    <source>
        <dbReference type="PROSITE" id="PS50928"/>
    </source>
</evidence>
<dbReference type="PANTHER" id="PTHR30465">
    <property type="entry name" value="INNER MEMBRANE ABC TRANSPORTER"/>
    <property type="match status" value="1"/>
</dbReference>
<evidence type="ECO:0000256" key="2">
    <source>
        <dbReference type="ARBA" id="ARBA00022448"/>
    </source>
</evidence>
<keyword evidence="2 7" id="KW-0813">Transport</keyword>
<dbReference type="PANTHER" id="PTHR30465:SF0">
    <property type="entry name" value="OLIGOPEPTIDE TRANSPORT SYSTEM PERMEASE PROTEIN APPB"/>
    <property type="match status" value="1"/>
</dbReference>
<protein>
    <submittedName>
        <fullName evidence="9">ABC transporter permease</fullName>
    </submittedName>
</protein>
<dbReference type="EMBL" id="JBHTAR010000011">
    <property type="protein sequence ID" value="MFC7199012.1"/>
    <property type="molecule type" value="Genomic_DNA"/>
</dbReference>
<feature type="transmembrane region" description="Helical" evidence="7">
    <location>
        <begin position="202"/>
        <end position="221"/>
    </location>
</feature>
<gene>
    <name evidence="9" type="ORF">ACFQJ9_06215</name>
</gene>
<evidence type="ECO:0000256" key="1">
    <source>
        <dbReference type="ARBA" id="ARBA00004651"/>
    </source>
</evidence>
<proteinExistence type="inferred from homology"/>
<feature type="transmembrane region" description="Helical" evidence="7">
    <location>
        <begin position="303"/>
        <end position="323"/>
    </location>
</feature>
<keyword evidence="10" id="KW-1185">Reference proteome</keyword>
<evidence type="ECO:0000313" key="9">
    <source>
        <dbReference type="EMBL" id="MFC7199012.1"/>
    </source>
</evidence>
<dbReference type="AlphaFoldDB" id="A0ABD5Z1D9"/>
<comment type="similarity">
    <text evidence="7">Belongs to the binding-protein-dependent transport system permease family.</text>
</comment>
<feature type="transmembrane region" description="Helical" evidence="7">
    <location>
        <begin position="106"/>
        <end position="127"/>
    </location>
</feature>
<evidence type="ECO:0000256" key="6">
    <source>
        <dbReference type="ARBA" id="ARBA00023136"/>
    </source>
</evidence>
<evidence type="ECO:0000256" key="7">
    <source>
        <dbReference type="RuleBase" id="RU363032"/>
    </source>
</evidence>
<accession>A0ABD5Z1D9</accession>
<keyword evidence="3" id="KW-1003">Cell membrane</keyword>
<evidence type="ECO:0000256" key="3">
    <source>
        <dbReference type="ARBA" id="ARBA00022475"/>
    </source>
</evidence>
<dbReference type="Pfam" id="PF00528">
    <property type="entry name" value="BPD_transp_1"/>
    <property type="match status" value="1"/>
</dbReference>
<comment type="subcellular location">
    <subcellularLocation>
        <location evidence="1 7">Cell membrane</location>
        <topology evidence="1 7">Multi-pass membrane protein</topology>
    </subcellularLocation>
</comment>
<evidence type="ECO:0000256" key="4">
    <source>
        <dbReference type="ARBA" id="ARBA00022692"/>
    </source>
</evidence>
<dbReference type="InterPro" id="IPR000515">
    <property type="entry name" value="MetI-like"/>
</dbReference>
<evidence type="ECO:0000256" key="5">
    <source>
        <dbReference type="ARBA" id="ARBA00022989"/>
    </source>
</evidence>
<feature type="transmembrane region" description="Helical" evidence="7">
    <location>
        <begin position="139"/>
        <end position="164"/>
    </location>
</feature>
<evidence type="ECO:0000313" key="10">
    <source>
        <dbReference type="Proteomes" id="UP001596447"/>
    </source>
</evidence>
<keyword evidence="4 7" id="KW-0812">Transmembrane</keyword>
<dbReference type="PROSITE" id="PS50928">
    <property type="entry name" value="ABC_TM1"/>
    <property type="match status" value="1"/>
</dbReference>
<keyword evidence="6 7" id="KW-0472">Membrane</keyword>
<dbReference type="Proteomes" id="UP001596447">
    <property type="component" value="Unassembled WGS sequence"/>
</dbReference>
<feature type="domain" description="ABC transmembrane type-1" evidence="8">
    <location>
        <begin position="100"/>
        <end position="324"/>
    </location>
</feature>
<sequence>MYGYVAKRILFTIFACWLALSIVFVVVTAAPNTDQWRASMQVAQAGGNASEAMEAYAERHNLNEPLHERYLNYMENMFTLNWGWSTMRNQPVTTAIGTAWPYSAQIMIPSIILAVVFGMFIGLYSAMRQHTWVDYAGSFTAFFGVSIPNFWFAIMSILVVSVWLRDLAQPYLLFGYPIVELIPPVYYHTSYPMFSLANLQQIVLPILIVSTATVATQMRYARAEGLEYMESQWVKAARAKGAGEWHIMIKHVFRVALIPLSTILIGDALAILWSGAFLVEYVFQIPGLGLLAFKAITGGANDTALIMGVILIPTFLALVGNLLQDLAYVWLDPRINYGDRT</sequence>
<dbReference type="InterPro" id="IPR035906">
    <property type="entry name" value="MetI-like_sf"/>
</dbReference>